<organism evidence="3 4">
    <name type="scientific">Mucilaginibacter gossypiicola</name>
    <dbReference type="NCBI Taxonomy" id="551995"/>
    <lineage>
        <taxon>Bacteria</taxon>
        <taxon>Pseudomonadati</taxon>
        <taxon>Bacteroidota</taxon>
        <taxon>Sphingobacteriia</taxon>
        <taxon>Sphingobacteriales</taxon>
        <taxon>Sphingobacteriaceae</taxon>
        <taxon>Mucilaginibacter</taxon>
    </lineage>
</organism>
<proteinExistence type="predicted"/>
<dbReference type="Pfam" id="PF17390">
    <property type="entry name" value="Bac_rhamnosid_C"/>
    <property type="match status" value="1"/>
</dbReference>
<dbReference type="InterPro" id="IPR012341">
    <property type="entry name" value="6hp_glycosidase-like_sf"/>
</dbReference>
<evidence type="ECO:0000313" key="4">
    <source>
        <dbReference type="Proteomes" id="UP000198942"/>
    </source>
</evidence>
<dbReference type="OrthoDB" id="9815108at2"/>
<dbReference type="Pfam" id="PF17389">
    <property type="entry name" value="Bac_rhamnosid6H"/>
    <property type="match status" value="1"/>
</dbReference>
<dbReference type="Gene3D" id="2.60.420.10">
    <property type="entry name" value="Maltose phosphorylase, domain 3"/>
    <property type="match status" value="1"/>
</dbReference>
<dbReference type="Proteomes" id="UP000198942">
    <property type="component" value="Unassembled WGS sequence"/>
</dbReference>
<dbReference type="PANTHER" id="PTHR34987:SF2">
    <property type="entry name" value="B, PUTATIVE (AFU_ORTHOLOGUE AFUA_7G05040)-RELATED"/>
    <property type="match status" value="1"/>
</dbReference>
<dbReference type="SUPFAM" id="SSF48208">
    <property type="entry name" value="Six-hairpin glycosidases"/>
    <property type="match status" value="1"/>
</dbReference>
<reference evidence="4" key="1">
    <citation type="submission" date="2016-10" db="EMBL/GenBank/DDBJ databases">
        <authorList>
            <person name="Varghese N."/>
            <person name="Submissions S."/>
        </authorList>
    </citation>
    <scope>NUCLEOTIDE SEQUENCE [LARGE SCALE GENOMIC DNA]</scope>
    <source>
        <strain evidence="4">Gh-48</strain>
    </source>
</reference>
<dbReference type="Gene3D" id="2.60.120.260">
    <property type="entry name" value="Galactose-binding domain-like"/>
    <property type="match status" value="2"/>
</dbReference>
<accession>A0A1H8BN27</accession>
<dbReference type="EMBL" id="FOCL01000001">
    <property type="protein sequence ID" value="SEM84301.1"/>
    <property type="molecule type" value="Genomic_DNA"/>
</dbReference>
<sequence length="769" mass="86746">MDAIKRLLITVVLGVLVLTGNAQEKYPELHWISSADKNANQPNTWIAFRKDIVLTEAPREAPVIISADTKYWLWINGKLAIFEGGLKRGPNPRDSYYDKVDIAAYLKRGKNQIALLLWHFGKDGFSHKDSGRSGLLFYMSAGKYELFSDHTWRCCVHPAYGTASKPDPNFRLSESNIRFDARKDLTGWQVAPLYSMPGFIPAAEIGVWGDAPWNKLMERPIPQWKDFGIKEAKFERRYGKTMDTIVARLPYNMQMTPVIKIADALGGKLLSINTDHSGAGGTDNIRAEYITKKGLQEYESFGWMNGEAIMVNVPHSVKVLSVKYRETGYNATPEGKFECSDSFYNLYWKKAQRTLYINMRDNFFDCPDRERAQWWGDAVLLMGESFYTYSTSTHALMTKAIHQLAGWERQDSVLFSPIPGNYDTELADQMLASIGDYGFWNYYLNTGDRKTIEDVYPAVKKYLALWKTDSEGLTMTRQGGWLWGDWGDNKDIRLIQAGWHYMALDGAAKMADLLGFREDANVYRTIMAKLKLAYNKCWDGDAYRSPLYKEETDDRVQALAVISGIADSSKYKKIARLFKTQFHASPYMEKYVMEALFTMGEGEYALERTKRRFASMVNNPNYSTLFEGWGIGEEGFGGGTTNHAWSGGAQIVIAQKLCGISPLEAGFKTFLIEPSPASFESASISVPTIRGLIKSSFKNNTDGFVMNINVPNGTTAIVRLPASSSVEVKIDDHLPTAAQLAIEPQWQREGYSAIKLSAGTYTIIRNKKM</sequence>
<gene>
    <name evidence="3" type="ORF">SAMN05192574_101982</name>
</gene>
<dbReference type="GO" id="GO:0005975">
    <property type="term" value="P:carbohydrate metabolic process"/>
    <property type="evidence" value="ECO:0007669"/>
    <property type="project" value="InterPro"/>
</dbReference>
<evidence type="ECO:0000259" key="2">
    <source>
        <dbReference type="Pfam" id="PF17390"/>
    </source>
</evidence>
<dbReference type="InterPro" id="IPR008928">
    <property type="entry name" value="6-hairpin_glycosidase_sf"/>
</dbReference>
<keyword evidence="4" id="KW-1185">Reference proteome</keyword>
<feature type="domain" description="Alpha-L-rhamnosidase six-hairpin glycosidase" evidence="1">
    <location>
        <begin position="335"/>
        <end position="647"/>
    </location>
</feature>
<dbReference type="STRING" id="551995.SAMN05192574_101982"/>
<dbReference type="PANTHER" id="PTHR34987">
    <property type="entry name" value="C, PUTATIVE (AFU_ORTHOLOGUE AFUA_3G02880)-RELATED"/>
    <property type="match status" value="1"/>
</dbReference>
<dbReference type="InterPro" id="IPR035398">
    <property type="entry name" value="Bac_rhamnosid_C"/>
</dbReference>
<dbReference type="Gene3D" id="1.50.10.10">
    <property type="match status" value="1"/>
</dbReference>
<dbReference type="RefSeq" id="WP_091208346.1">
    <property type="nucleotide sequence ID" value="NZ_FOCL01000001.1"/>
</dbReference>
<protein>
    <submittedName>
        <fullName evidence="3">Alpha-L-rhamnosidase</fullName>
    </submittedName>
</protein>
<dbReference type="InterPro" id="IPR035396">
    <property type="entry name" value="Bac_rhamnosid6H"/>
</dbReference>
<name>A0A1H8BN27_9SPHI</name>
<evidence type="ECO:0000259" key="1">
    <source>
        <dbReference type="Pfam" id="PF17389"/>
    </source>
</evidence>
<dbReference type="AlphaFoldDB" id="A0A1H8BN27"/>
<evidence type="ECO:0000313" key="3">
    <source>
        <dbReference type="EMBL" id="SEM84301.1"/>
    </source>
</evidence>
<feature type="domain" description="Alpha-L-rhamnosidase C-terminal" evidence="2">
    <location>
        <begin position="659"/>
        <end position="729"/>
    </location>
</feature>